<feature type="transmembrane region" description="Helical" evidence="2">
    <location>
        <begin position="309"/>
        <end position="330"/>
    </location>
</feature>
<dbReference type="OrthoDB" id="3019750at2759"/>
<feature type="transmembrane region" description="Helical" evidence="2">
    <location>
        <begin position="50"/>
        <end position="68"/>
    </location>
</feature>
<gene>
    <name evidence="3" type="ORF">E1B28_003606</name>
</gene>
<reference evidence="3" key="1">
    <citation type="journal article" date="2021" name="Genome Biol. Evol.">
        <title>The assembled and annotated genome of the fairy-ring fungus Marasmius oreades.</title>
        <authorList>
            <person name="Hiltunen M."/>
            <person name="Ament-Velasquez S.L."/>
            <person name="Johannesson H."/>
        </authorList>
    </citation>
    <scope>NUCLEOTIDE SEQUENCE</scope>
    <source>
        <strain evidence="3">03SP1</strain>
    </source>
</reference>
<protein>
    <submittedName>
        <fullName evidence="3">Uncharacterized protein</fullName>
    </submittedName>
</protein>
<keyword evidence="4" id="KW-1185">Reference proteome</keyword>
<evidence type="ECO:0000256" key="1">
    <source>
        <dbReference type="SAM" id="MobiDB-lite"/>
    </source>
</evidence>
<keyword evidence="2" id="KW-1133">Transmembrane helix</keyword>
<feature type="transmembrane region" description="Helical" evidence="2">
    <location>
        <begin position="20"/>
        <end position="38"/>
    </location>
</feature>
<dbReference type="EMBL" id="CM032191">
    <property type="protein sequence ID" value="KAG7086091.1"/>
    <property type="molecule type" value="Genomic_DNA"/>
</dbReference>
<keyword evidence="2" id="KW-0472">Membrane</keyword>
<sequence length="391" mass="42661">MDSETIEQRLAPYLSTRSILVYPITTLSVMFLLYGISVTSSKKFRSSPNLYLPGLYIPLFGLSIRILWRRNNAISKLYLGFVITLFVLATLDNACVAAQLIRQALLTLSAAKTKDYGDLVSYLHEDNGKTALSTITNLTDILMNAVADFMLVLLDLGVEKNDLIPTWACCLYYQWYCFFLPFPAPPTAHQIWFKGTALGSLIASAIGFSDTSVLSNAMLFVKANRINDGSWLAVAACNLILTLLMAARIWWITREAREVMGKPIENRYRKIVAVILESGFLYTSTLLVSLVVGLEFDPDDHGGSVPIDLGVVVSTMSGIAPTLIIVRFAYGLTVDGPGNFVQTGRVSTLQFATRSDGMPGSTSASTESPVQLPTDGNGDDVLVAATVLEKV</sequence>
<evidence type="ECO:0000313" key="4">
    <source>
        <dbReference type="Proteomes" id="UP001049176"/>
    </source>
</evidence>
<accession>A0A9P7RMW5</accession>
<dbReference type="Proteomes" id="UP001049176">
    <property type="component" value="Chromosome 11"/>
</dbReference>
<feature type="transmembrane region" description="Helical" evidence="2">
    <location>
        <begin position="191"/>
        <end position="209"/>
    </location>
</feature>
<feature type="transmembrane region" description="Helical" evidence="2">
    <location>
        <begin position="164"/>
        <end position="184"/>
    </location>
</feature>
<comment type="caution">
    <text evidence="3">The sequence shown here is derived from an EMBL/GenBank/DDBJ whole genome shotgun (WGS) entry which is preliminary data.</text>
</comment>
<feature type="region of interest" description="Disordered" evidence="1">
    <location>
        <begin position="353"/>
        <end position="375"/>
    </location>
</feature>
<dbReference type="GeneID" id="66072682"/>
<dbReference type="AlphaFoldDB" id="A0A9P7RMW5"/>
<evidence type="ECO:0000256" key="2">
    <source>
        <dbReference type="SAM" id="Phobius"/>
    </source>
</evidence>
<dbReference type="KEGG" id="more:E1B28_003606"/>
<proteinExistence type="predicted"/>
<name>A0A9P7RMW5_9AGAR</name>
<feature type="transmembrane region" description="Helical" evidence="2">
    <location>
        <begin position="229"/>
        <end position="251"/>
    </location>
</feature>
<feature type="transmembrane region" description="Helical" evidence="2">
    <location>
        <begin position="77"/>
        <end position="101"/>
    </location>
</feature>
<organism evidence="3 4">
    <name type="scientific">Marasmius oreades</name>
    <name type="common">fairy-ring Marasmius</name>
    <dbReference type="NCBI Taxonomy" id="181124"/>
    <lineage>
        <taxon>Eukaryota</taxon>
        <taxon>Fungi</taxon>
        <taxon>Dikarya</taxon>
        <taxon>Basidiomycota</taxon>
        <taxon>Agaricomycotina</taxon>
        <taxon>Agaricomycetes</taxon>
        <taxon>Agaricomycetidae</taxon>
        <taxon>Agaricales</taxon>
        <taxon>Marasmiineae</taxon>
        <taxon>Marasmiaceae</taxon>
        <taxon>Marasmius</taxon>
    </lineage>
</organism>
<dbReference type="RefSeq" id="XP_043002562.1">
    <property type="nucleotide sequence ID" value="XM_043160605.1"/>
</dbReference>
<evidence type="ECO:0000313" key="3">
    <source>
        <dbReference type="EMBL" id="KAG7086091.1"/>
    </source>
</evidence>
<feature type="compositionally biased region" description="Polar residues" evidence="1">
    <location>
        <begin position="360"/>
        <end position="371"/>
    </location>
</feature>
<keyword evidence="2" id="KW-0812">Transmembrane</keyword>
<feature type="transmembrane region" description="Helical" evidence="2">
    <location>
        <begin position="271"/>
        <end position="294"/>
    </location>
</feature>